<dbReference type="InterPro" id="IPR017853">
    <property type="entry name" value="GH"/>
</dbReference>
<dbReference type="InterPro" id="IPR024240">
    <property type="entry name" value="NAGLU_N"/>
</dbReference>
<evidence type="ECO:0000259" key="5">
    <source>
        <dbReference type="Pfam" id="PF12972"/>
    </source>
</evidence>
<proteinExistence type="predicted"/>
<protein>
    <submittedName>
        <fullName evidence="6">Alpha-N-acetylglucosaminidase</fullName>
    </submittedName>
</protein>
<dbReference type="PANTHER" id="PTHR12872:SF1">
    <property type="entry name" value="ALPHA-N-ACETYLGLUCOSAMINIDASE"/>
    <property type="match status" value="1"/>
</dbReference>
<dbReference type="Gene3D" id="3.20.20.80">
    <property type="entry name" value="Glycosidases"/>
    <property type="match status" value="1"/>
</dbReference>
<dbReference type="Gene3D" id="3.30.379.10">
    <property type="entry name" value="Chitobiase/beta-hexosaminidase domain 2-like"/>
    <property type="match status" value="1"/>
</dbReference>
<dbReference type="AlphaFoldDB" id="A0A2W5EVG8"/>
<dbReference type="InterPro" id="IPR024733">
    <property type="entry name" value="NAGLU_tim-barrel"/>
</dbReference>
<feature type="chain" id="PRO_5016035676" evidence="2">
    <location>
        <begin position="20"/>
        <end position="693"/>
    </location>
</feature>
<dbReference type="InterPro" id="IPR007781">
    <property type="entry name" value="NAGLU"/>
</dbReference>
<dbReference type="SUPFAM" id="SSF51445">
    <property type="entry name" value="(Trans)glycosidases"/>
    <property type="match status" value="1"/>
</dbReference>
<dbReference type="Pfam" id="PF12971">
    <property type="entry name" value="NAGLU_N"/>
    <property type="match status" value="1"/>
</dbReference>
<gene>
    <name evidence="6" type="ORF">DI598_13525</name>
</gene>
<feature type="domain" description="Alpha-N-acetylglucosaminidase tim-barrel" evidence="3">
    <location>
        <begin position="119"/>
        <end position="441"/>
    </location>
</feature>
<dbReference type="PANTHER" id="PTHR12872">
    <property type="entry name" value="ALPHA-N-ACETYLGLUCOSAMINIDASE"/>
    <property type="match status" value="1"/>
</dbReference>
<evidence type="ECO:0000256" key="2">
    <source>
        <dbReference type="SAM" id="SignalP"/>
    </source>
</evidence>
<evidence type="ECO:0000313" key="7">
    <source>
        <dbReference type="Proteomes" id="UP000249645"/>
    </source>
</evidence>
<dbReference type="InterPro" id="IPR024732">
    <property type="entry name" value="NAGLU_C"/>
</dbReference>
<dbReference type="EMBL" id="QFOI01000275">
    <property type="protein sequence ID" value="PZP45280.1"/>
    <property type="molecule type" value="Genomic_DNA"/>
</dbReference>
<reference evidence="6 7" key="1">
    <citation type="submission" date="2017-11" db="EMBL/GenBank/DDBJ databases">
        <title>Infants hospitalized years apart are colonized by the same room-sourced microbial strains.</title>
        <authorList>
            <person name="Brooks B."/>
            <person name="Olm M.R."/>
            <person name="Firek B.A."/>
            <person name="Baker R."/>
            <person name="Thomas B.C."/>
            <person name="Morowitz M.J."/>
            <person name="Banfield J.F."/>
        </authorList>
    </citation>
    <scope>NUCLEOTIDE SEQUENCE [LARGE SCALE GENOMIC DNA]</scope>
    <source>
        <strain evidence="6">S2_009_000_R2_76</strain>
    </source>
</reference>
<sequence length="693" mass="79673">MKKALSFIVLFIFFSQINAQNFVAVNDLIARRVPWLKNKVLFEKLGKTNEGKEIFTLESKNKKIVIGASSTSAATKALGYYLKTYCFRTLSHLGDNLSAPVQIPVIPEKETVISSFDIRYALNYCTISYSMAFYGWEQWQHELDYMALNGVNLVLNPVGVEKVWQKVLNKYGYTGKEIAQFIPGPGFTAWWLMGNLSGWGGPVTNQYIDNQSRLEKNILKRMEQLGIEPVFQGFYGMVPDDLKKKYPEWKIVDQGKWAGGFKRPEILLPTDPHFAEMAASYYSAVKELYGNDIHYFGGEPFHEGGITKGIDVVTCAKIIQETMQKNIPNSTWVLQGWQANPTDKLLDKLDKSHVLIQELFGENTDNWFKRKGYNNTPFIWCTVTNFGEKQGLYGKLQRFADEVYRAKTSTYANEMKGIGIMPEGINNNPVVYDFVLDLNWHKEKVNANEWISSFVKARYGTDNQDLQNAWSIFLETVYRSFSEYQEGPQESIYCVRPSLQAGSASTWGTRRRNYDTALFAKGVQLFLKAEKNIPTTETYAIDKVDFQRQVNSNSGETAYQKMIDAYNANDINRFQLTSSTFLKGILTQDSLLSTNKFFTLDRWLTEAKVLGKENKDMANFVHKNAKMQISIWGPTSNPETDLHDYANKEWSGMMKSFYYVRWKMFVENCMKQLKGENPIDVDYFSFEKDWVLK</sequence>
<name>A0A2W5EVG8_9SPHI</name>
<evidence type="ECO:0000313" key="6">
    <source>
        <dbReference type="EMBL" id="PZP45280.1"/>
    </source>
</evidence>
<dbReference type="GO" id="GO:0005975">
    <property type="term" value="P:carbohydrate metabolic process"/>
    <property type="evidence" value="ECO:0007669"/>
    <property type="project" value="UniProtKB-ARBA"/>
</dbReference>
<dbReference type="Proteomes" id="UP000249645">
    <property type="component" value="Unassembled WGS sequence"/>
</dbReference>
<dbReference type="Pfam" id="PF05089">
    <property type="entry name" value="NAGLU"/>
    <property type="match status" value="1"/>
</dbReference>
<evidence type="ECO:0000256" key="1">
    <source>
        <dbReference type="ARBA" id="ARBA00022801"/>
    </source>
</evidence>
<dbReference type="InterPro" id="IPR029018">
    <property type="entry name" value="Hex-like_dom2"/>
</dbReference>
<dbReference type="Gene3D" id="1.20.120.670">
    <property type="entry name" value="N-acetyl-b-d-glucoasminidase"/>
    <property type="match status" value="1"/>
</dbReference>
<comment type="caution">
    <text evidence="6">The sequence shown here is derived from an EMBL/GenBank/DDBJ whole genome shotgun (WGS) entry which is preliminary data.</text>
</comment>
<dbReference type="Pfam" id="PF12972">
    <property type="entry name" value="NAGLU_C"/>
    <property type="match status" value="1"/>
</dbReference>
<feature type="signal peptide" evidence="2">
    <location>
        <begin position="1"/>
        <end position="19"/>
    </location>
</feature>
<keyword evidence="1" id="KW-0378">Hydrolase</keyword>
<keyword evidence="2" id="KW-0732">Signal</keyword>
<evidence type="ECO:0000259" key="4">
    <source>
        <dbReference type="Pfam" id="PF12971"/>
    </source>
</evidence>
<accession>A0A2W5EVG8</accession>
<organism evidence="6 7">
    <name type="scientific">Pseudopedobacter saltans</name>
    <dbReference type="NCBI Taxonomy" id="151895"/>
    <lineage>
        <taxon>Bacteria</taxon>
        <taxon>Pseudomonadati</taxon>
        <taxon>Bacteroidota</taxon>
        <taxon>Sphingobacteriia</taxon>
        <taxon>Sphingobacteriales</taxon>
        <taxon>Sphingobacteriaceae</taxon>
        <taxon>Pseudopedobacter</taxon>
    </lineage>
</organism>
<feature type="domain" description="Alpha-N-acetylglucosaminidase N-terminal" evidence="4">
    <location>
        <begin position="24"/>
        <end position="104"/>
    </location>
</feature>
<evidence type="ECO:0000259" key="3">
    <source>
        <dbReference type="Pfam" id="PF05089"/>
    </source>
</evidence>
<dbReference type="GO" id="GO:0016787">
    <property type="term" value="F:hydrolase activity"/>
    <property type="evidence" value="ECO:0007669"/>
    <property type="project" value="UniProtKB-KW"/>
</dbReference>
<feature type="domain" description="Alpha-N-acetylglucosaminidase C-terminal" evidence="5">
    <location>
        <begin position="450"/>
        <end position="691"/>
    </location>
</feature>